<sequence>MDTRRASRVCTFRSAMASEEPVKKVERSGRRLRRITVTLLILALLPALALAWLLASESGARAAFRIAASLADGALQTQGIHGRLVGPLRIEQLAISQPGQNINLREVTLDWKPGALLKSTFHLTRLHIAHADVALIGESKDEPAKMPARIALPLKVRLDSVAIDRGTVRRGPTVPSSTEILRLGPSGFALSFDGSQYQFRLRELTLMPTLEKGTATARISGDAELATEMPYALKGSFHANSKAVLDDRTIGADGKLLLSGSMADLAADIDLLVNRSPIRGRVNLQPFSERPLGATQLNASALDLSALSPELPQSSLDIRLASDDNGAGELRIVNREPGLVNDKKIPLSSLQLAFTQEAGEFRFQHIAALLGSPKASAGEVLGDGTYAPDKLRLNLRTEALDLRRLDSRIRSTRLAGTVALQQDAGRQEFTVKLNEPLKRQRLTLDAHGVLADNTLSLDRAELRVGAGSATLSGMLGMADSQGFRAEGRIDRFRLQDLGEFAQVPELLLNARFAVEGRRQPELEADLSFSIIDSRLAGQALRGDGKVSLHGEVLDVPKFLLASGDNRLSAEGKLSEGDSQLAFSLDAQRLAQLGPAFAGVARARGTVKGSFMRPRVQAEWSAGKVRAPGAVELDSVQGQVELSLDRTRAFILETINADIRASGVRQNVNRVRDLTLQARFAPKPDAPLQLLVRGEGMESGAYRANRFNLTANGTTGQHRIDATIAEPGQNWYGAASGTLSQPESDPRWTGSITALNGSGRFNARLAGPARLMLSADQTQVDGLVIDADRGRIAVEQFARDAGGMRTRGRLEKIQLSQILRLLEPAPPLRTDLQFSGDWNLQVADTLSGSANLRRDSGDATVLGGTSVTLGLRSLNASLSADEGRLALQIQAEGRQLGNIDARVTTRAGSGAQRLSFEQDAPVSGNIRIDVPSLAWTGPLIAPTASIAGRLQSEIAIEGSIGTPRLAGSINGDGLRIAMADLGIDLRQGVLKSEFQGERLVINALRFEGAEGNVTVTGPIDLKDGNISALLALRAERFALLSRADRRVIISGDSRIAVADKRPSVTGAFTVDSGFIDLGSADKPELSSDVVIVGQEKKSGQKTGAAVDLSIGLGDGIKLKGRGIDGTLVGKLRILSDPAGTLQAQGTLSIYKGTFSAYGRELKIEQGLIRFTGPLNNPALDILAMRRGQEVEAGVSVRGTVLAPRVSLVSEPSVADAEKLSWLVLGRGLATANPGDAGTLQSAAAALLSKGAQAGLQSRIASAFGLDTFSVGTSDDTLQQRIVTLGKQISSRLYLSYQQGLENAGSVVQLRYTLTPRLSVEAEAGARSAVSLFYNIAFD</sequence>
<keyword evidence="7" id="KW-1185">Reference proteome</keyword>
<dbReference type="Pfam" id="PF04357">
    <property type="entry name" value="TamB"/>
    <property type="match status" value="1"/>
</dbReference>
<evidence type="ECO:0000313" key="6">
    <source>
        <dbReference type="EMBL" id="RJF98500.1"/>
    </source>
</evidence>
<gene>
    <name evidence="6" type="ORF">D3871_08260</name>
</gene>
<proteinExistence type="predicted"/>
<evidence type="ECO:0000256" key="3">
    <source>
        <dbReference type="ARBA" id="ARBA00022989"/>
    </source>
</evidence>
<comment type="caution">
    <text evidence="6">The sequence shown here is derived from an EMBL/GenBank/DDBJ whole genome shotgun (WGS) entry which is preliminary data.</text>
</comment>
<keyword evidence="4" id="KW-0472">Membrane</keyword>
<evidence type="ECO:0000256" key="2">
    <source>
        <dbReference type="ARBA" id="ARBA00022692"/>
    </source>
</evidence>
<organism evidence="6 7">
    <name type="scientific">Noviherbaspirillum saxi</name>
    <dbReference type="NCBI Taxonomy" id="2320863"/>
    <lineage>
        <taxon>Bacteria</taxon>
        <taxon>Pseudomonadati</taxon>
        <taxon>Pseudomonadota</taxon>
        <taxon>Betaproteobacteria</taxon>
        <taxon>Burkholderiales</taxon>
        <taxon>Oxalobacteraceae</taxon>
        <taxon>Noviherbaspirillum</taxon>
    </lineage>
</organism>
<dbReference type="PANTHER" id="PTHR36985:SF1">
    <property type="entry name" value="TRANSLOCATION AND ASSEMBLY MODULE SUBUNIT TAMB"/>
    <property type="match status" value="1"/>
</dbReference>
<dbReference type="GO" id="GO:0009306">
    <property type="term" value="P:protein secretion"/>
    <property type="evidence" value="ECO:0007669"/>
    <property type="project" value="InterPro"/>
</dbReference>
<keyword evidence="3" id="KW-1133">Transmembrane helix</keyword>
<dbReference type="GO" id="GO:0005886">
    <property type="term" value="C:plasma membrane"/>
    <property type="evidence" value="ECO:0007669"/>
    <property type="project" value="InterPro"/>
</dbReference>
<dbReference type="Proteomes" id="UP000265955">
    <property type="component" value="Unassembled WGS sequence"/>
</dbReference>
<dbReference type="PANTHER" id="PTHR36985">
    <property type="entry name" value="TRANSLOCATION AND ASSEMBLY MODULE SUBUNIT TAMB"/>
    <property type="match status" value="1"/>
</dbReference>
<accession>A0A3A3FSJ3</accession>
<evidence type="ECO:0000256" key="4">
    <source>
        <dbReference type="ARBA" id="ARBA00023136"/>
    </source>
</evidence>
<name>A0A3A3FSJ3_9BURK</name>
<feature type="domain" description="Translocation and assembly module TamB C-terminal" evidence="5">
    <location>
        <begin position="1007"/>
        <end position="1336"/>
    </location>
</feature>
<evidence type="ECO:0000256" key="1">
    <source>
        <dbReference type="ARBA" id="ARBA00004167"/>
    </source>
</evidence>
<dbReference type="InterPro" id="IPR007452">
    <property type="entry name" value="TamB_C"/>
</dbReference>
<evidence type="ECO:0000259" key="5">
    <source>
        <dbReference type="Pfam" id="PF04357"/>
    </source>
</evidence>
<evidence type="ECO:0000313" key="7">
    <source>
        <dbReference type="Proteomes" id="UP000265955"/>
    </source>
</evidence>
<protein>
    <submittedName>
        <fullName evidence="6">DUF490 domain-containing protein</fullName>
    </submittedName>
</protein>
<reference evidence="7" key="1">
    <citation type="submission" date="2018-09" db="EMBL/GenBank/DDBJ databases">
        <authorList>
            <person name="Zhu H."/>
        </authorList>
    </citation>
    <scope>NUCLEOTIDE SEQUENCE [LARGE SCALE GENOMIC DNA]</scope>
    <source>
        <strain evidence="7">K1R23-30</strain>
    </source>
</reference>
<dbReference type="EMBL" id="QYUO01000001">
    <property type="protein sequence ID" value="RJF98500.1"/>
    <property type="molecule type" value="Genomic_DNA"/>
</dbReference>
<keyword evidence="2" id="KW-0812">Transmembrane</keyword>
<comment type="subcellular location">
    <subcellularLocation>
        <location evidence="1">Membrane</location>
        <topology evidence="1">Single-pass membrane protein</topology>
    </subcellularLocation>
</comment>